<dbReference type="EMBL" id="FORT01000009">
    <property type="protein sequence ID" value="SFK14979.1"/>
    <property type="molecule type" value="Genomic_DNA"/>
</dbReference>
<evidence type="ECO:0000256" key="2">
    <source>
        <dbReference type="SAM" id="Coils"/>
    </source>
</evidence>
<name>A0A1I3X6P5_9BACL</name>
<keyword evidence="2" id="KW-0175">Coiled coil</keyword>
<dbReference type="STRING" id="1884381.SAMN05518846_10978"/>
<dbReference type="PANTHER" id="PTHR30204:SF58">
    <property type="entry name" value="HTH-TYPE TRANSCRIPTIONAL REGULATOR YFMP"/>
    <property type="match status" value="1"/>
</dbReference>
<dbReference type="AlphaFoldDB" id="A0A1I3X6P5"/>
<proteinExistence type="predicted"/>
<evidence type="ECO:0000313" key="5">
    <source>
        <dbReference type="Proteomes" id="UP000198915"/>
    </source>
</evidence>
<dbReference type="InterPro" id="IPR047057">
    <property type="entry name" value="MerR_fam"/>
</dbReference>
<sequence length="147" mass="17396">MSFYKIEEVAKECGLTKRTIRYYEEIGLLFPPERSDGGYRMYTDRHIELLKKIISARDVLGFSLPELVEFIQMSDSVNSQRVEAKQTEDIQKKLEKVAELEETLEKQLRMIDLKLEKIRQFRLELVDLQERVEIAKTKYTAMMANQE</sequence>
<evidence type="ECO:0000256" key="1">
    <source>
        <dbReference type="ARBA" id="ARBA00023125"/>
    </source>
</evidence>
<dbReference type="PROSITE" id="PS50937">
    <property type="entry name" value="HTH_MERR_2"/>
    <property type="match status" value="1"/>
</dbReference>
<protein>
    <submittedName>
        <fullName evidence="4">DNA-binding transcriptional regulator, MerR family</fullName>
    </submittedName>
</protein>
<dbReference type="GO" id="GO:0003700">
    <property type="term" value="F:DNA-binding transcription factor activity"/>
    <property type="evidence" value="ECO:0007669"/>
    <property type="project" value="InterPro"/>
</dbReference>
<dbReference type="Proteomes" id="UP000198915">
    <property type="component" value="Unassembled WGS sequence"/>
</dbReference>
<dbReference type="Gene3D" id="1.10.1660.10">
    <property type="match status" value="1"/>
</dbReference>
<dbReference type="SMART" id="SM00422">
    <property type="entry name" value="HTH_MERR"/>
    <property type="match status" value="1"/>
</dbReference>
<dbReference type="PANTHER" id="PTHR30204">
    <property type="entry name" value="REDOX-CYCLING DRUG-SENSING TRANSCRIPTIONAL ACTIVATOR SOXR"/>
    <property type="match status" value="1"/>
</dbReference>
<reference evidence="5" key="1">
    <citation type="submission" date="2016-10" db="EMBL/GenBank/DDBJ databases">
        <authorList>
            <person name="Varghese N."/>
            <person name="Submissions S."/>
        </authorList>
    </citation>
    <scope>NUCLEOTIDE SEQUENCE [LARGE SCALE GENOMIC DNA]</scope>
    <source>
        <strain evidence="5">OK042</strain>
    </source>
</reference>
<keyword evidence="1 4" id="KW-0238">DNA-binding</keyword>
<feature type="domain" description="HTH merR-type" evidence="3">
    <location>
        <begin position="1"/>
        <end position="73"/>
    </location>
</feature>
<organism evidence="4 5">
    <name type="scientific">Brevibacillus centrosporus</name>
    <dbReference type="NCBI Taxonomy" id="54910"/>
    <lineage>
        <taxon>Bacteria</taxon>
        <taxon>Bacillati</taxon>
        <taxon>Bacillota</taxon>
        <taxon>Bacilli</taxon>
        <taxon>Bacillales</taxon>
        <taxon>Paenibacillaceae</taxon>
        <taxon>Brevibacillus</taxon>
    </lineage>
</organism>
<keyword evidence="5" id="KW-1185">Reference proteome</keyword>
<dbReference type="RefSeq" id="WP_092269943.1">
    <property type="nucleotide sequence ID" value="NZ_BJOE01000002.1"/>
</dbReference>
<accession>A0A1I3X6P5</accession>
<dbReference type="InterPro" id="IPR009061">
    <property type="entry name" value="DNA-bd_dom_put_sf"/>
</dbReference>
<dbReference type="GO" id="GO:0003677">
    <property type="term" value="F:DNA binding"/>
    <property type="evidence" value="ECO:0007669"/>
    <property type="project" value="UniProtKB-KW"/>
</dbReference>
<dbReference type="Pfam" id="PF13411">
    <property type="entry name" value="MerR_1"/>
    <property type="match status" value="1"/>
</dbReference>
<dbReference type="SUPFAM" id="SSF46955">
    <property type="entry name" value="Putative DNA-binding domain"/>
    <property type="match status" value="1"/>
</dbReference>
<gene>
    <name evidence="4" type="ORF">SAMN05518846_10978</name>
</gene>
<evidence type="ECO:0000313" key="4">
    <source>
        <dbReference type="EMBL" id="SFK14979.1"/>
    </source>
</evidence>
<dbReference type="InterPro" id="IPR000551">
    <property type="entry name" value="MerR-type_HTH_dom"/>
</dbReference>
<evidence type="ECO:0000259" key="3">
    <source>
        <dbReference type="PROSITE" id="PS50937"/>
    </source>
</evidence>
<feature type="coiled-coil region" evidence="2">
    <location>
        <begin position="83"/>
        <end position="138"/>
    </location>
</feature>